<name>A0ABN8EMI0_9GAMM</name>
<reference evidence="1" key="1">
    <citation type="submission" date="2021-12" db="EMBL/GenBank/DDBJ databases">
        <authorList>
            <person name="Rodrigo-Torres L."/>
            <person name="Arahal R. D."/>
            <person name="Lucena T."/>
        </authorList>
    </citation>
    <scope>NUCLEOTIDE SEQUENCE</scope>
    <source>
        <strain evidence="1">CECT 8267</strain>
    </source>
</reference>
<proteinExistence type="predicted"/>
<dbReference type="EMBL" id="CAKLPX010000003">
    <property type="protein sequence ID" value="CAH0992385.1"/>
    <property type="molecule type" value="Genomic_DNA"/>
</dbReference>
<evidence type="ECO:0000313" key="2">
    <source>
        <dbReference type="Proteomes" id="UP000838100"/>
    </source>
</evidence>
<comment type="caution">
    <text evidence="1">The sequence shown here is derived from an EMBL/GenBank/DDBJ whole genome shotgun (WGS) entry which is preliminary data.</text>
</comment>
<organism evidence="1 2">
    <name type="scientific">Sinobacterium norvegicum</name>
    <dbReference type="NCBI Taxonomy" id="1641715"/>
    <lineage>
        <taxon>Bacteria</taxon>
        <taxon>Pseudomonadati</taxon>
        <taxon>Pseudomonadota</taxon>
        <taxon>Gammaproteobacteria</taxon>
        <taxon>Cellvibrionales</taxon>
        <taxon>Spongiibacteraceae</taxon>
        <taxon>Sinobacterium</taxon>
    </lineage>
</organism>
<protein>
    <submittedName>
        <fullName evidence="1">Uncharacterized protein</fullName>
    </submittedName>
</protein>
<evidence type="ECO:0000313" key="1">
    <source>
        <dbReference type="EMBL" id="CAH0992385.1"/>
    </source>
</evidence>
<gene>
    <name evidence="1" type="ORF">SIN8267_02504</name>
</gene>
<keyword evidence="2" id="KW-1185">Reference proteome</keyword>
<dbReference type="RefSeq" id="WP_237445075.1">
    <property type="nucleotide sequence ID" value="NZ_CAKLPX010000003.1"/>
</dbReference>
<dbReference type="Proteomes" id="UP000838100">
    <property type="component" value="Unassembled WGS sequence"/>
</dbReference>
<sequence>MSKQPVEQACQRLQRYVERCANGDYPSPAERYRLEGYLSALLDSELLAEATLRQWWQQAATVVDDEQVLIIGLPDGVSLPMLYRRAPVFPSGKSS</sequence>
<accession>A0ABN8EMI0</accession>